<keyword evidence="6" id="KW-1185">Reference proteome</keyword>
<dbReference type="Gene3D" id="1.10.10.60">
    <property type="entry name" value="Homeodomain-like"/>
    <property type="match status" value="1"/>
</dbReference>
<dbReference type="RefSeq" id="WP_382402315.1">
    <property type="nucleotide sequence ID" value="NZ_JBHSWH010000001.1"/>
</dbReference>
<evidence type="ECO:0000256" key="1">
    <source>
        <dbReference type="ARBA" id="ARBA00023015"/>
    </source>
</evidence>
<keyword evidence="3" id="KW-0804">Transcription</keyword>
<protein>
    <submittedName>
        <fullName evidence="5">Helix-turn-helix domain-containing protein</fullName>
    </submittedName>
</protein>
<gene>
    <name evidence="5" type="ORF">ACFQDH_14040</name>
</gene>
<organism evidence="5 6">
    <name type="scientific">Flexivirga alba</name>
    <dbReference type="NCBI Taxonomy" id="702742"/>
    <lineage>
        <taxon>Bacteria</taxon>
        <taxon>Bacillati</taxon>
        <taxon>Actinomycetota</taxon>
        <taxon>Actinomycetes</taxon>
        <taxon>Micrococcales</taxon>
        <taxon>Dermacoccaceae</taxon>
        <taxon>Flexivirga</taxon>
    </lineage>
</organism>
<accession>A0ABW2AJ23</accession>
<evidence type="ECO:0000256" key="2">
    <source>
        <dbReference type="ARBA" id="ARBA00023125"/>
    </source>
</evidence>
<evidence type="ECO:0000313" key="6">
    <source>
        <dbReference type="Proteomes" id="UP001596298"/>
    </source>
</evidence>
<evidence type="ECO:0000256" key="3">
    <source>
        <dbReference type="ARBA" id="ARBA00023163"/>
    </source>
</evidence>
<dbReference type="InterPro" id="IPR046532">
    <property type="entry name" value="DUF6597"/>
</dbReference>
<feature type="domain" description="HTH araC/xylS-type" evidence="4">
    <location>
        <begin position="133"/>
        <end position="230"/>
    </location>
</feature>
<reference evidence="6" key="1">
    <citation type="journal article" date="2019" name="Int. J. Syst. Evol. Microbiol.">
        <title>The Global Catalogue of Microorganisms (GCM) 10K type strain sequencing project: providing services to taxonomists for standard genome sequencing and annotation.</title>
        <authorList>
            <consortium name="The Broad Institute Genomics Platform"/>
            <consortium name="The Broad Institute Genome Sequencing Center for Infectious Disease"/>
            <person name="Wu L."/>
            <person name="Ma J."/>
        </authorList>
    </citation>
    <scope>NUCLEOTIDE SEQUENCE [LARGE SCALE GENOMIC DNA]</scope>
    <source>
        <strain evidence="6">CCUG 58127</strain>
    </source>
</reference>
<dbReference type="EMBL" id="JBHSWH010000001">
    <property type="protein sequence ID" value="MFC6706346.1"/>
    <property type="molecule type" value="Genomic_DNA"/>
</dbReference>
<dbReference type="PANTHER" id="PTHR46796">
    <property type="entry name" value="HTH-TYPE TRANSCRIPTIONAL ACTIVATOR RHAS-RELATED"/>
    <property type="match status" value="1"/>
</dbReference>
<dbReference type="PROSITE" id="PS01124">
    <property type="entry name" value="HTH_ARAC_FAMILY_2"/>
    <property type="match status" value="1"/>
</dbReference>
<sequence>MSTYREWRLCAGVTAWSSTSDGSVERVLPDGCLDLIWHSGRLLVAGPDTTATVAQAPPGVRWVGLRFASGVGPAALGTPADELTDRFVPLTDVWARGRRQRIEDTAARLGESPASDETVAGALMRELGPLTPDPLHLRVARLAASGAPMAALARSVDLSPRQFQRRSHQAFGYGPKRLHRIARFQRAWCALLAGGTPAETAAAQGFSDQAHLSREARILAGVTLSTLLAERAR</sequence>
<dbReference type="Pfam" id="PF12833">
    <property type="entry name" value="HTH_18"/>
    <property type="match status" value="1"/>
</dbReference>
<dbReference type="SMART" id="SM00342">
    <property type="entry name" value="HTH_ARAC"/>
    <property type="match status" value="1"/>
</dbReference>
<keyword evidence="1" id="KW-0805">Transcription regulation</keyword>
<keyword evidence="2" id="KW-0238">DNA-binding</keyword>
<proteinExistence type="predicted"/>
<dbReference type="PANTHER" id="PTHR46796:SF15">
    <property type="entry name" value="BLL1074 PROTEIN"/>
    <property type="match status" value="1"/>
</dbReference>
<name>A0ABW2AJ23_9MICO</name>
<evidence type="ECO:0000313" key="5">
    <source>
        <dbReference type="EMBL" id="MFC6706346.1"/>
    </source>
</evidence>
<dbReference type="Proteomes" id="UP001596298">
    <property type="component" value="Unassembled WGS sequence"/>
</dbReference>
<dbReference type="InterPro" id="IPR050204">
    <property type="entry name" value="AraC_XylS_family_regulators"/>
</dbReference>
<comment type="caution">
    <text evidence="5">The sequence shown here is derived from an EMBL/GenBank/DDBJ whole genome shotgun (WGS) entry which is preliminary data.</text>
</comment>
<dbReference type="Pfam" id="PF20240">
    <property type="entry name" value="DUF6597"/>
    <property type="match status" value="1"/>
</dbReference>
<evidence type="ECO:0000259" key="4">
    <source>
        <dbReference type="PROSITE" id="PS01124"/>
    </source>
</evidence>
<dbReference type="InterPro" id="IPR018060">
    <property type="entry name" value="HTH_AraC"/>
</dbReference>